<dbReference type="InterPro" id="IPR002181">
    <property type="entry name" value="Fibrinogen_a/b/g_C_dom"/>
</dbReference>
<gene>
    <name evidence="4" type="ORF">PoB_003228800</name>
</gene>
<evidence type="ECO:0000313" key="5">
    <source>
        <dbReference type="Proteomes" id="UP000735302"/>
    </source>
</evidence>
<keyword evidence="1" id="KW-0175">Coiled coil</keyword>
<evidence type="ECO:0000256" key="2">
    <source>
        <dbReference type="SAM" id="SignalP"/>
    </source>
</evidence>
<sequence>MKSELFSTAVLVLLCFNACCKGMKLVFNRDIQAISKSYITCGILFCEENLPPTSTSSSLIFNMTVFKNQPSCSETSKDESETRVPVAWINSTNLNVSPKNTKYISASGNLGRKIARLKVYMFTHEDCSPEYTCELLGVDSKGSRVFVSTTTLLQQQRDVNMGYDILTKTLREVNDKVVLLQDKFETAFTAIGNQVQSLENRMDSFENKVEDKIHAKLSAANNVDTESALEKKLSTLKRELSVERNRYMTIVVDYIDARLVSDQLQLINNVKSLTSARSIDDTLKNAFDIISSQKLSQERLIKFWSYIFNSTNKTQSVLGAIDRQLSHMDRPLATELKSSLDDIIQPSTCKRDMIRPSSSYPYPHPVIYPRDESGQGLPYLCDMFTDGGGWIVIQRRSSSFNVDFYREWDTYKKGFGTFDDDFWLGNERIHAFTSKGTWELRVDLKYKGKEVYALYSNFKLESESEKYKLRVGTYRGTAGDSLSYHNGRMFSTLDRDNDENSGVHCAVFKLSGWWFSRTGTSGNSDLNSKKRQEGYTGILWFDFCKKDSCSFSEMKIRRVG</sequence>
<dbReference type="Proteomes" id="UP000735302">
    <property type="component" value="Unassembled WGS sequence"/>
</dbReference>
<dbReference type="GO" id="GO:1990138">
    <property type="term" value="P:neuron projection extension"/>
    <property type="evidence" value="ECO:0007669"/>
    <property type="project" value="TreeGrafter"/>
</dbReference>
<dbReference type="InterPro" id="IPR014716">
    <property type="entry name" value="Fibrinogen_a/b/g_C_1"/>
</dbReference>
<proteinExistence type="predicted"/>
<dbReference type="EMBL" id="BLXT01003752">
    <property type="protein sequence ID" value="GFO05783.1"/>
    <property type="molecule type" value="Genomic_DNA"/>
</dbReference>
<feature type="coiled-coil region" evidence="1">
    <location>
        <begin position="188"/>
        <end position="246"/>
    </location>
</feature>
<reference evidence="4 5" key="1">
    <citation type="journal article" date="2021" name="Elife">
        <title>Chloroplast acquisition without the gene transfer in kleptoplastic sea slugs, Plakobranchus ocellatus.</title>
        <authorList>
            <person name="Maeda T."/>
            <person name="Takahashi S."/>
            <person name="Yoshida T."/>
            <person name="Shimamura S."/>
            <person name="Takaki Y."/>
            <person name="Nagai Y."/>
            <person name="Toyoda A."/>
            <person name="Suzuki Y."/>
            <person name="Arimoto A."/>
            <person name="Ishii H."/>
            <person name="Satoh N."/>
            <person name="Nishiyama T."/>
            <person name="Hasebe M."/>
            <person name="Maruyama T."/>
            <person name="Minagawa J."/>
            <person name="Obokata J."/>
            <person name="Shigenobu S."/>
        </authorList>
    </citation>
    <scope>NUCLEOTIDE SEQUENCE [LARGE SCALE GENOMIC DNA]</scope>
</reference>
<evidence type="ECO:0000313" key="4">
    <source>
        <dbReference type="EMBL" id="GFO05783.1"/>
    </source>
</evidence>
<comment type="caution">
    <text evidence="4">The sequence shown here is derived from an EMBL/GenBank/DDBJ whole genome shotgun (WGS) entry which is preliminary data.</text>
</comment>
<accession>A0AAV4AEU3</accession>
<feature type="domain" description="Fibrinogen C-terminal" evidence="3">
    <location>
        <begin position="340"/>
        <end position="560"/>
    </location>
</feature>
<keyword evidence="5" id="KW-1185">Reference proteome</keyword>
<dbReference type="GO" id="GO:0007160">
    <property type="term" value="P:cell-matrix adhesion"/>
    <property type="evidence" value="ECO:0007669"/>
    <property type="project" value="TreeGrafter"/>
</dbReference>
<evidence type="ECO:0000259" key="3">
    <source>
        <dbReference type="PROSITE" id="PS51406"/>
    </source>
</evidence>
<organism evidence="4 5">
    <name type="scientific">Plakobranchus ocellatus</name>
    <dbReference type="NCBI Taxonomy" id="259542"/>
    <lineage>
        <taxon>Eukaryota</taxon>
        <taxon>Metazoa</taxon>
        <taxon>Spiralia</taxon>
        <taxon>Lophotrochozoa</taxon>
        <taxon>Mollusca</taxon>
        <taxon>Gastropoda</taxon>
        <taxon>Heterobranchia</taxon>
        <taxon>Euthyneura</taxon>
        <taxon>Panpulmonata</taxon>
        <taxon>Sacoglossa</taxon>
        <taxon>Placobranchoidea</taxon>
        <taxon>Plakobranchidae</taxon>
        <taxon>Plakobranchus</taxon>
    </lineage>
</organism>
<dbReference type="GO" id="GO:0005615">
    <property type="term" value="C:extracellular space"/>
    <property type="evidence" value="ECO:0007669"/>
    <property type="project" value="TreeGrafter"/>
</dbReference>
<keyword evidence="2" id="KW-0732">Signal</keyword>
<dbReference type="InterPro" id="IPR036056">
    <property type="entry name" value="Fibrinogen-like_C"/>
</dbReference>
<dbReference type="CDD" id="cd00087">
    <property type="entry name" value="FReD"/>
    <property type="match status" value="1"/>
</dbReference>
<dbReference type="SUPFAM" id="SSF56496">
    <property type="entry name" value="Fibrinogen C-terminal domain-like"/>
    <property type="match status" value="1"/>
</dbReference>
<dbReference type="PROSITE" id="PS51406">
    <property type="entry name" value="FIBRINOGEN_C_2"/>
    <property type="match status" value="1"/>
</dbReference>
<name>A0AAV4AEU3_9GAST</name>
<evidence type="ECO:0000256" key="1">
    <source>
        <dbReference type="SAM" id="Coils"/>
    </source>
</evidence>
<feature type="signal peptide" evidence="2">
    <location>
        <begin position="1"/>
        <end position="22"/>
    </location>
</feature>
<protein>
    <submittedName>
        <fullName evidence="4">Fibrinogen-related protein 3.2</fullName>
    </submittedName>
</protein>
<dbReference type="SMART" id="SM00186">
    <property type="entry name" value="FBG"/>
    <property type="match status" value="1"/>
</dbReference>
<dbReference type="Gene3D" id="3.90.215.10">
    <property type="entry name" value="Gamma Fibrinogen, chain A, domain 1"/>
    <property type="match status" value="1"/>
</dbReference>
<dbReference type="AlphaFoldDB" id="A0AAV4AEU3"/>
<dbReference type="PANTHER" id="PTHR19143">
    <property type="entry name" value="FIBRINOGEN/TENASCIN/ANGIOPOEITIN"/>
    <property type="match status" value="1"/>
</dbReference>
<dbReference type="PANTHER" id="PTHR19143:SF348">
    <property type="entry name" value="TENASCIN-N"/>
    <property type="match status" value="1"/>
</dbReference>
<dbReference type="Pfam" id="PF00147">
    <property type="entry name" value="Fibrinogen_C"/>
    <property type="match status" value="1"/>
</dbReference>
<feature type="chain" id="PRO_5043607297" evidence="2">
    <location>
        <begin position="23"/>
        <end position="560"/>
    </location>
</feature>
<dbReference type="GO" id="GO:0005178">
    <property type="term" value="F:integrin binding"/>
    <property type="evidence" value="ECO:0007669"/>
    <property type="project" value="TreeGrafter"/>
</dbReference>
<dbReference type="InterPro" id="IPR050373">
    <property type="entry name" value="Fibrinogen_C-term_domain"/>
</dbReference>